<dbReference type="HOGENOM" id="CLU_3017438_0_0_1"/>
<reference evidence="2" key="2">
    <citation type="submission" date="2015-03" db="UniProtKB">
        <authorList>
            <consortium name="EnsemblPlants"/>
        </authorList>
    </citation>
    <scope>IDENTIFICATION</scope>
</reference>
<name>A0A0D3FKE8_9ORYZ</name>
<evidence type="ECO:0000256" key="1">
    <source>
        <dbReference type="SAM" id="MobiDB-lite"/>
    </source>
</evidence>
<evidence type="ECO:0000313" key="2">
    <source>
        <dbReference type="EnsemblPlants" id="OBART03G23160.1"/>
    </source>
</evidence>
<feature type="compositionally biased region" description="Pro residues" evidence="1">
    <location>
        <begin position="19"/>
        <end position="29"/>
    </location>
</feature>
<proteinExistence type="predicted"/>
<accession>A0A0D3FKE8</accession>
<keyword evidence="3" id="KW-1185">Reference proteome</keyword>
<organism evidence="2">
    <name type="scientific">Oryza barthii</name>
    <dbReference type="NCBI Taxonomy" id="65489"/>
    <lineage>
        <taxon>Eukaryota</taxon>
        <taxon>Viridiplantae</taxon>
        <taxon>Streptophyta</taxon>
        <taxon>Embryophyta</taxon>
        <taxon>Tracheophyta</taxon>
        <taxon>Spermatophyta</taxon>
        <taxon>Magnoliopsida</taxon>
        <taxon>Liliopsida</taxon>
        <taxon>Poales</taxon>
        <taxon>Poaceae</taxon>
        <taxon>BOP clade</taxon>
        <taxon>Oryzoideae</taxon>
        <taxon>Oryzeae</taxon>
        <taxon>Oryzinae</taxon>
        <taxon>Oryza</taxon>
    </lineage>
</organism>
<dbReference type="Proteomes" id="UP000026960">
    <property type="component" value="Chromosome 3"/>
</dbReference>
<dbReference type="AlphaFoldDB" id="A0A0D3FKE8"/>
<feature type="region of interest" description="Disordered" evidence="1">
    <location>
        <begin position="1"/>
        <end position="31"/>
    </location>
</feature>
<dbReference type="PaxDb" id="65489-OBART03G23160.1"/>
<protein>
    <submittedName>
        <fullName evidence="2">Uncharacterized protein</fullName>
    </submittedName>
</protein>
<reference evidence="2" key="1">
    <citation type="journal article" date="2009" name="Rice">
        <title>De Novo Next Generation Sequencing of Plant Genomes.</title>
        <authorList>
            <person name="Rounsley S."/>
            <person name="Marri P.R."/>
            <person name="Yu Y."/>
            <person name="He R."/>
            <person name="Sisneros N."/>
            <person name="Goicoechea J.L."/>
            <person name="Lee S.J."/>
            <person name="Angelova A."/>
            <person name="Kudrna D."/>
            <person name="Luo M."/>
            <person name="Affourtit J."/>
            <person name="Desany B."/>
            <person name="Knight J."/>
            <person name="Niazi F."/>
            <person name="Egholm M."/>
            <person name="Wing R.A."/>
        </authorList>
    </citation>
    <scope>NUCLEOTIDE SEQUENCE [LARGE SCALE GENOMIC DNA]</scope>
    <source>
        <strain evidence="2">cv. IRGC 105608</strain>
    </source>
</reference>
<dbReference type="Gramene" id="OBART03G23160.1">
    <property type="protein sequence ID" value="OBART03G23160.1"/>
    <property type="gene ID" value="OBART03G23160"/>
</dbReference>
<sequence>MHTFGTNRAVALNGASPRSTPPLALPPSLTPATTARDTTAISFAIFHSTFSLLAAS</sequence>
<dbReference type="EnsemblPlants" id="OBART03G23160.1">
    <property type="protein sequence ID" value="OBART03G23160.1"/>
    <property type="gene ID" value="OBART03G23160"/>
</dbReference>
<evidence type="ECO:0000313" key="3">
    <source>
        <dbReference type="Proteomes" id="UP000026960"/>
    </source>
</evidence>